<feature type="signal peptide" evidence="2">
    <location>
        <begin position="1"/>
        <end position="19"/>
    </location>
</feature>
<feature type="region of interest" description="Disordered" evidence="1">
    <location>
        <begin position="285"/>
        <end position="328"/>
    </location>
</feature>
<dbReference type="AlphaFoldDB" id="A0A0C3S4M8"/>
<dbReference type="Proteomes" id="UP000053257">
    <property type="component" value="Unassembled WGS sequence"/>
</dbReference>
<proteinExistence type="predicted"/>
<dbReference type="EMBL" id="KN840635">
    <property type="protein sequence ID" value="KIP03065.1"/>
    <property type="molecule type" value="Genomic_DNA"/>
</dbReference>
<feature type="compositionally biased region" description="Basic residues" evidence="1">
    <location>
        <begin position="319"/>
        <end position="328"/>
    </location>
</feature>
<evidence type="ECO:0000256" key="1">
    <source>
        <dbReference type="SAM" id="MobiDB-lite"/>
    </source>
</evidence>
<gene>
    <name evidence="3" type="ORF">PHLGIDRAFT_111290</name>
</gene>
<feature type="chain" id="PRO_5002178179" description="Glycoside hydrolase family 16 protein" evidence="2">
    <location>
        <begin position="20"/>
        <end position="328"/>
    </location>
</feature>
<feature type="compositionally biased region" description="Low complexity" evidence="1">
    <location>
        <begin position="301"/>
        <end position="318"/>
    </location>
</feature>
<organism evidence="3 4">
    <name type="scientific">Phlebiopsis gigantea (strain 11061_1 CR5-6)</name>
    <name type="common">White-rot fungus</name>
    <name type="synonym">Peniophora gigantea</name>
    <dbReference type="NCBI Taxonomy" id="745531"/>
    <lineage>
        <taxon>Eukaryota</taxon>
        <taxon>Fungi</taxon>
        <taxon>Dikarya</taxon>
        <taxon>Basidiomycota</taxon>
        <taxon>Agaricomycotina</taxon>
        <taxon>Agaricomycetes</taxon>
        <taxon>Polyporales</taxon>
        <taxon>Phanerochaetaceae</taxon>
        <taxon>Phlebiopsis</taxon>
    </lineage>
</organism>
<dbReference type="OrthoDB" id="2502001at2759"/>
<reference evidence="3 4" key="1">
    <citation type="journal article" date="2014" name="PLoS Genet.">
        <title>Analysis of the Phlebiopsis gigantea genome, transcriptome and secretome provides insight into its pioneer colonization strategies of wood.</title>
        <authorList>
            <person name="Hori C."/>
            <person name="Ishida T."/>
            <person name="Igarashi K."/>
            <person name="Samejima M."/>
            <person name="Suzuki H."/>
            <person name="Master E."/>
            <person name="Ferreira P."/>
            <person name="Ruiz-Duenas F.J."/>
            <person name="Held B."/>
            <person name="Canessa P."/>
            <person name="Larrondo L.F."/>
            <person name="Schmoll M."/>
            <person name="Druzhinina I.S."/>
            <person name="Kubicek C.P."/>
            <person name="Gaskell J.A."/>
            <person name="Kersten P."/>
            <person name="St John F."/>
            <person name="Glasner J."/>
            <person name="Sabat G."/>
            <person name="Splinter BonDurant S."/>
            <person name="Syed K."/>
            <person name="Yadav J."/>
            <person name="Mgbeahuruike A.C."/>
            <person name="Kovalchuk A."/>
            <person name="Asiegbu F.O."/>
            <person name="Lackner G."/>
            <person name="Hoffmeister D."/>
            <person name="Rencoret J."/>
            <person name="Gutierrez A."/>
            <person name="Sun H."/>
            <person name="Lindquist E."/>
            <person name="Barry K."/>
            <person name="Riley R."/>
            <person name="Grigoriev I.V."/>
            <person name="Henrissat B."/>
            <person name="Kues U."/>
            <person name="Berka R.M."/>
            <person name="Martinez A.T."/>
            <person name="Covert S.F."/>
            <person name="Blanchette R.A."/>
            <person name="Cullen D."/>
        </authorList>
    </citation>
    <scope>NUCLEOTIDE SEQUENCE [LARGE SCALE GENOMIC DNA]</scope>
    <source>
        <strain evidence="3 4">11061_1 CR5-6</strain>
    </source>
</reference>
<dbReference type="STRING" id="745531.A0A0C3S4M8"/>
<evidence type="ECO:0000313" key="3">
    <source>
        <dbReference type="EMBL" id="KIP03065.1"/>
    </source>
</evidence>
<feature type="region of interest" description="Disordered" evidence="1">
    <location>
        <begin position="32"/>
        <end position="54"/>
    </location>
</feature>
<evidence type="ECO:0000256" key="2">
    <source>
        <dbReference type="SAM" id="SignalP"/>
    </source>
</evidence>
<evidence type="ECO:0000313" key="4">
    <source>
        <dbReference type="Proteomes" id="UP000053257"/>
    </source>
</evidence>
<keyword evidence="2" id="KW-0732">Signal</keyword>
<evidence type="ECO:0008006" key="5">
    <source>
        <dbReference type="Google" id="ProtNLM"/>
    </source>
</evidence>
<accession>A0A0C3S4M8</accession>
<sequence length="328" mass="36009">MKLTAVLCTALACAASASADYFSEGWKPGQAAPTHLAPPPTFTPGAPAQEGEAATSPFDIQKILTTGPLGSLLAKAGINLTQSLNASAQLAELWDPRIPFIHDDNFDELIVNEELTPEEEAKRMWFMIITTTSGLQQQGGLSKIIDKQFDIAYNETLLANDLPHIKWGRIDYLNVTYLTTKWNIWQGPWLVAATDRGQSLRFFKTTHARLNATVIRNFLTQETWQHTEPWNSAFAPGGKREFVMHYFATAMRTGYDWTIRIPKFVLMIITGAAGSLIMRLMHRAPPAEPEAPPKPTPKPTPAVQAAPSTPTSSPAKKTGSAKKKGGKK</sequence>
<keyword evidence="4" id="KW-1185">Reference proteome</keyword>
<dbReference type="HOGENOM" id="CLU_061858_0_0_1"/>
<name>A0A0C3S4M8_PHLG1</name>
<feature type="compositionally biased region" description="Pro residues" evidence="1">
    <location>
        <begin position="286"/>
        <end position="300"/>
    </location>
</feature>
<protein>
    <recommendedName>
        <fullName evidence="5">Glycoside hydrolase family 16 protein</fullName>
    </recommendedName>
</protein>